<dbReference type="EMBL" id="WBJZ01000019">
    <property type="protein sequence ID" value="KAB1654326.1"/>
    <property type="molecule type" value="Genomic_DNA"/>
</dbReference>
<keyword evidence="4 5" id="KW-0472">Membrane</keyword>
<evidence type="ECO:0000256" key="4">
    <source>
        <dbReference type="ARBA" id="ARBA00023136"/>
    </source>
</evidence>
<protein>
    <submittedName>
        <fullName evidence="7">FUSC family protein</fullName>
    </submittedName>
</protein>
<sequence length="349" mass="37804">MRAILTTFRAKKRLPLLQVAKTAVAIAIAWLLSVALLQVEMPIFAAIATVIVVAPSVNQTFAKGIERTIGVLIGVAIAAGMSALFPTSGPMVLATTAVALLLAWVLRVTPGALNQMVISAMLVLALGGTTPFYALDRVIETIIGAASGFAINALVVPPVLVGPAREQLRLLGTEVAATFDRLAGTLLARQRPADLQALMIEARLLRPMRDRAETSIDTALESLRMNPRGRRHRDELEAMQALLDDRLSPIVTQVIGMTRALVDQYDESIVEEDTMPALAEEFRRAAHDVRLAVHVAEVDPTPMTSAIPALTSPLRLRPPNSDHWILFGSLMEDLRRIRAELRGEDDGDD</sequence>
<feature type="transmembrane region" description="Helical" evidence="5">
    <location>
        <begin position="116"/>
        <end position="135"/>
    </location>
</feature>
<accession>A0A7J5BRB7</accession>
<evidence type="ECO:0000259" key="6">
    <source>
        <dbReference type="Pfam" id="PF13515"/>
    </source>
</evidence>
<evidence type="ECO:0000256" key="5">
    <source>
        <dbReference type="SAM" id="Phobius"/>
    </source>
</evidence>
<dbReference type="RefSeq" id="WP_158041563.1">
    <property type="nucleotide sequence ID" value="NZ_JACCFV010000001.1"/>
</dbReference>
<reference evidence="7 8" key="1">
    <citation type="submission" date="2019-09" db="EMBL/GenBank/DDBJ databases">
        <title>Phylogeny of genus Pseudoclavibacter and closely related genus.</title>
        <authorList>
            <person name="Li Y."/>
        </authorList>
    </citation>
    <scope>NUCLEOTIDE SEQUENCE [LARGE SCALE GENOMIC DNA]</scope>
    <source>
        <strain evidence="7 8">DSM 23821</strain>
    </source>
</reference>
<comment type="subcellular location">
    <subcellularLocation>
        <location evidence="1">Membrane</location>
        <topology evidence="1">Multi-pass membrane protein</topology>
    </subcellularLocation>
</comment>
<feature type="transmembrane region" description="Helical" evidence="5">
    <location>
        <begin position="16"/>
        <end position="37"/>
    </location>
</feature>
<gene>
    <name evidence="7" type="ORF">F8O01_13935</name>
</gene>
<evidence type="ECO:0000256" key="3">
    <source>
        <dbReference type="ARBA" id="ARBA00022989"/>
    </source>
</evidence>
<dbReference type="AlphaFoldDB" id="A0A7J5BRB7"/>
<feature type="transmembrane region" description="Helical" evidence="5">
    <location>
        <begin position="141"/>
        <end position="161"/>
    </location>
</feature>
<evidence type="ECO:0000256" key="2">
    <source>
        <dbReference type="ARBA" id="ARBA00022692"/>
    </source>
</evidence>
<feature type="transmembrane region" description="Helical" evidence="5">
    <location>
        <begin position="43"/>
        <end position="61"/>
    </location>
</feature>
<dbReference type="InterPro" id="IPR049453">
    <property type="entry name" value="Memb_transporter_dom"/>
</dbReference>
<evidence type="ECO:0000313" key="7">
    <source>
        <dbReference type="EMBL" id="KAB1654326.1"/>
    </source>
</evidence>
<dbReference type="OrthoDB" id="5176502at2"/>
<organism evidence="7 8">
    <name type="scientific">Pseudoclavibacter chungangensis</name>
    <dbReference type="NCBI Taxonomy" id="587635"/>
    <lineage>
        <taxon>Bacteria</taxon>
        <taxon>Bacillati</taxon>
        <taxon>Actinomycetota</taxon>
        <taxon>Actinomycetes</taxon>
        <taxon>Micrococcales</taxon>
        <taxon>Microbacteriaceae</taxon>
        <taxon>Pseudoclavibacter</taxon>
    </lineage>
</organism>
<keyword evidence="3 5" id="KW-1133">Transmembrane helix</keyword>
<keyword evidence="2 5" id="KW-0812">Transmembrane</keyword>
<dbReference type="Proteomes" id="UP000467240">
    <property type="component" value="Unassembled WGS sequence"/>
</dbReference>
<evidence type="ECO:0000313" key="8">
    <source>
        <dbReference type="Proteomes" id="UP000467240"/>
    </source>
</evidence>
<dbReference type="GO" id="GO:0016020">
    <property type="term" value="C:membrane"/>
    <property type="evidence" value="ECO:0007669"/>
    <property type="project" value="UniProtKB-SubCell"/>
</dbReference>
<keyword evidence="8" id="KW-1185">Reference proteome</keyword>
<name>A0A7J5BRB7_9MICO</name>
<comment type="caution">
    <text evidence="7">The sequence shown here is derived from an EMBL/GenBank/DDBJ whole genome shotgun (WGS) entry which is preliminary data.</text>
</comment>
<dbReference type="Pfam" id="PF13515">
    <property type="entry name" value="FUSC_2"/>
    <property type="match status" value="1"/>
</dbReference>
<feature type="transmembrane region" description="Helical" evidence="5">
    <location>
        <begin position="68"/>
        <end position="85"/>
    </location>
</feature>
<proteinExistence type="predicted"/>
<feature type="domain" description="Integral membrane bound transporter" evidence="6">
    <location>
        <begin position="29"/>
        <end position="151"/>
    </location>
</feature>
<evidence type="ECO:0000256" key="1">
    <source>
        <dbReference type="ARBA" id="ARBA00004141"/>
    </source>
</evidence>